<dbReference type="InterPro" id="IPR008928">
    <property type="entry name" value="6-hairpin_glycosidase_sf"/>
</dbReference>
<name>A0A5M8P0R9_9BACT</name>
<dbReference type="Gene3D" id="1.20.1050.60">
    <property type="entry name" value="alpha-1,2-mannosidase"/>
    <property type="match status" value="1"/>
</dbReference>
<dbReference type="InterPro" id="IPR041371">
    <property type="entry name" value="GH92_N"/>
</dbReference>
<reference evidence="7 8" key="1">
    <citation type="submission" date="2019-03" db="EMBL/GenBank/DDBJ databases">
        <title>Single cell metagenomics reveals metabolic interactions within the superorganism composed of flagellate Streblomastix strix and complex community of Bacteroidetes bacteria on its surface.</title>
        <authorList>
            <person name="Treitli S.C."/>
            <person name="Kolisko M."/>
            <person name="Husnik F."/>
            <person name="Keeling P."/>
            <person name="Hampl V."/>
        </authorList>
    </citation>
    <scope>NUCLEOTIDE SEQUENCE [LARGE SCALE GENOMIC DNA]</scope>
    <source>
        <strain evidence="7">St1</strain>
    </source>
</reference>
<dbReference type="SUPFAM" id="SSF48208">
    <property type="entry name" value="Six-hairpin glycosidases"/>
    <property type="match status" value="1"/>
</dbReference>
<dbReference type="AlphaFoldDB" id="A0A5M8P0R9"/>
<feature type="domain" description="Glycosyl hydrolase family 92" evidence="5">
    <location>
        <begin position="259"/>
        <end position="753"/>
    </location>
</feature>
<dbReference type="Proteomes" id="UP000324575">
    <property type="component" value="Unassembled WGS sequence"/>
</dbReference>
<feature type="signal peptide" evidence="4">
    <location>
        <begin position="1"/>
        <end position="42"/>
    </location>
</feature>
<dbReference type="InterPro" id="IPR050883">
    <property type="entry name" value="PNGase"/>
</dbReference>
<feature type="chain" id="PRO_5024425755" description="Glycoside hydrolase family 92 protein" evidence="4">
    <location>
        <begin position="43"/>
        <end position="783"/>
    </location>
</feature>
<evidence type="ECO:0008006" key="9">
    <source>
        <dbReference type="Google" id="ProtNLM"/>
    </source>
</evidence>
<gene>
    <name evidence="7" type="ORF">EZS26_001804</name>
</gene>
<evidence type="ECO:0000256" key="3">
    <source>
        <dbReference type="ARBA" id="ARBA00022837"/>
    </source>
</evidence>
<comment type="subunit">
    <text evidence="2">Monomer.</text>
</comment>
<feature type="domain" description="Glycosyl hydrolase family 92 N-terminal" evidence="6">
    <location>
        <begin position="51"/>
        <end position="253"/>
    </location>
</feature>
<dbReference type="PANTHER" id="PTHR12143:SF43">
    <property type="entry name" value="PUTATIVE-RELATED"/>
    <property type="match status" value="1"/>
</dbReference>
<comment type="caution">
    <text evidence="7">The sequence shown here is derived from an EMBL/GenBank/DDBJ whole genome shotgun (WGS) entry which is preliminary data.</text>
</comment>
<dbReference type="GO" id="GO:0000224">
    <property type="term" value="F:peptide-N4-(N-acetyl-beta-glucosaminyl)asparagine amidase activity"/>
    <property type="evidence" value="ECO:0007669"/>
    <property type="project" value="TreeGrafter"/>
</dbReference>
<dbReference type="InterPro" id="IPR005887">
    <property type="entry name" value="GH92_a_mannosidase_put"/>
</dbReference>
<evidence type="ECO:0000313" key="8">
    <source>
        <dbReference type="Proteomes" id="UP000324575"/>
    </source>
</evidence>
<keyword evidence="4" id="KW-0732">Signal</keyword>
<dbReference type="InterPro" id="IPR014718">
    <property type="entry name" value="GH-type_carb-bd"/>
</dbReference>
<evidence type="ECO:0000256" key="4">
    <source>
        <dbReference type="SAM" id="SignalP"/>
    </source>
</evidence>
<dbReference type="Gene3D" id="1.20.1610.10">
    <property type="entry name" value="alpha-1,2-mannosidases domains"/>
    <property type="match status" value="1"/>
</dbReference>
<dbReference type="Pfam" id="PF07971">
    <property type="entry name" value="Glyco_hydro_92"/>
    <property type="match status" value="1"/>
</dbReference>
<dbReference type="GO" id="GO:0005829">
    <property type="term" value="C:cytosol"/>
    <property type="evidence" value="ECO:0007669"/>
    <property type="project" value="TreeGrafter"/>
</dbReference>
<dbReference type="GO" id="GO:0006516">
    <property type="term" value="P:glycoprotein catabolic process"/>
    <property type="evidence" value="ECO:0007669"/>
    <property type="project" value="TreeGrafter"/>
</dbReference>
<dbReference type="InterPro" id="IPR012939">
    <property type="entry name" value="Glyco_hydro_92"/>
</dbReference>
<dbReference type="FunFam" id="3.30.2080.10:FF:000001">
    <property type="entry name" value="Alpha-1,2-mannosidase subfamily"/>
    <property type="match status" value="1"/>
</dbReference>
<organism evidence="7 8">
    <name type="scientific">Candidatus Ordinivivax streblomastigis</name>
    <dbReference type="NCBI Taxonomy" id="2540710"/>
    <lineage>
        <taxon>Bacteria</taxon>
        <taxon>Pseudomonadati</taxon>
        <taxon>Bacteroidota</taxon>
        <taxon>Bacteroidia</taxon>
        <taxon>Bacteroidales</taxon>
        <taxon>Candidatus Ordinivivax</taxon>
    </lineage>
</organism>
<protein>
    <recommendedName>
        <fullName evidence="9">Glycoside hydrolase family 92 protein</fullName>
    </recommendedName>
</protein>
<accession>A0A5M8P0R9</accession>
<dbReference type="NCBIfam" id="TIGR01180">
    <property type="entry name" value="aman2_put"/>
    <property type="match status" value="1"/>
</dbReference>
<keyword evidence="3" id="KW-0106">Calcium</keyword>
<dbReference type="GO" id="GO:0030246">
    <property type="term" value="F:carbohydrate binding"/>
    <property type="evidence" value="ECO:0007669"/>
    <property type="project" value="InterPro"/>
</dbReference>
<evidence type="ECO:0000313" key="7">
    <source>
        <dbReference type="EMBL" id="KAA6301988.1"/>
    </source>
</evidence>
<dbReference type="Gene3D" id="3.30.2080.10">
    <property type="entry name" value="GH92 mannosidase domain"/>
    <property type="match status" value="1"/>
</dbReference>
<evidence type="ECO:0000256" key="1">
    <source>
        <dbReference type="ARBA" id="ARBA00001913"/>
    </source>
</evidence>
<proteinExistence type="predicted"/>
<comment type="cofactor">
    <cofactor evidence="1">
        <name>Ca(2+)</name>
        <dbReference type="ChEBI" id="CHEBI:29108"/>
    </cofactor>
</comment>
<dbReference type="EMBL" id="SNRX01000011">
    <property type="protein sequence ID" value="KAA6301988.1"/>
    <property type="molecule type" value="Genomic_DNA"/>
</dbReference>
<evidence type="ECO:0000259" key="6">
    <source>
        <dbReference type="Pfam" id="PF17678"/>
    </source>
</evidence>
<dbReference type="Pfam" id="PF17678">
    <property type="entry name" value="Glyco_hydro_92N"/>
    <property type="match status" value="1"/>
</dbReference>
<sequence>MRHEYSRTFNNNPIHSLMQQKNSSLRKISLSLLMAVVSLALAAQNKEAVDYVNPYIGNISHLLVPTYPMVHLPNSLLRVCPNREDYTGNQLAGLPLIVTSHRGRSAFNLSPYQGDLQQADNVIHYGYDNEIIKPYYYKVDLDDYGIQVQYAPSHQSGIYEIDFKPEMPAACMIFNTANGRLEWQDNSISGYQQLDNNTRVYIYLETDTRPARTGPWPENRINPSATSVEGRNAACIMQFPGGTKSLKARYGVSFISVEQARNNLQREIKNYDLQQTAQTGRAIWNQTLNKIQVSGLDETAKTVFYTSLYRTYERMICISEDGNYFSAYDGQVHDDLGRPFYTDDWIWDTYRATHPLRVIIEPQMESDMIHSYLVATQQMPQCWMPNFPEVTGDSRRMNSNHGVAMVADAYTKGLRGFDLAAAFRACKWAITEKTLAPWSSKPAGVLDKFYKDHGYFPSLAKGETETVPEVHSWERRQPVAVTLGTVYDEWCLSLIAAALGNKEEAAYFKERSFNYRKIFHLETKFFHPKDTLGNFMEDLDYRFPPGIGGRDAYDESNGWVYRWDVPHNIGDLVQLMGGKQAFVNELERMYNTPLGKGRPDFHHIFGDHTGIVGQFSMGNEPSMHIPYLYNYAGEAWRTQKRVHNLLKQWFRNDLMGIPGDEDGGGLTSFVVFSQIGFYPVTPGLPMYVIGTPAFETAVIQLGNGKTFEVVAHNYSPDNAFIQSARLNGKVWNKSWFTHEELMKGGRLEFVMGKHPNKQWAAGNDAIPPSFQLSAAKRSRDIYR</sequence>
<dbReference type="Gene3D" id="2.70.98.10">
    <property type="match status" value="1"/>
</dbReference>
<evidence type="ECO:0000259" key="5">
    <source>
        <dbReference type="Pfam" id="PF07971"/>
    </source>
</evidence>
<dbReference type="GO" id="GO:0005975">
    <property type="term" value="P:carbohydrate metabolic process"/>
    <property type="evidence" value="ECO:0007669"/>
    <property type="project" value="InterPro"/>
</dbReference>
<dbReference type="PANTHER" id="PTHR12143">
    <property type="entry name" value="PEPTIDE N-GLYCANASE PNGASE -RELATED"/>
    <property type="match status" value="1"/>
</dbReference>
<evidence type="ECO:0000256" key="2">
    <source>
        <dbReference type="ARBA" id="ARBA00011245"/>
    </source>
</evidence>